<dbReference type="Proteomes" id="UP001328733">
    <property type="component" value="Unassembled WGS sequence"/>
</dbReference>
<name>A0AAW9QUM9_9CHRO</name>
<proteinExistence type="predicted"/>
<evidence type="ECO:0000313" key="3">
    <source>
        <dbReference type="Proteomes" id="UP001328733"/>
    </source>
</evidence>
<accession>A0AAW9QUM9</accession>
<organism evidence="2 3">
    <name type="scientific">Pannus brasiliensis CCIBt3594</name>
    <dbReference type="NCBI Taxonomy" id="1427578"/>
    <lineage>
        <taxon>Bacteria</taxon>
        <taxon>Bacillati</taxon>
        <taxon>Cyanobacteriota</taxon>
        <taxon>Cyanophyceae</taxon>
        <taxon>Oscillatoriophycideae</taxon>
        <taxon>Chroococcales</taxon>
        <taxon>Microcystaceae</taxon>
        <taxon>Pannus</taxon>
    </lineage>
</organism>
<dbReference type="AlphaFoldDB" id="A0AAW9QUM9"/>
<feature type="compositionally biased region" description="Polar residues" evidence="1">
    <location>
        <begin position="87"/>
        <end position="103"/>
    </location>
</feature>
<dbReference type="EMBL" id="JBAFSM010000035">
    <property type="protein sequence ID" value="MEG3438814.1"/>
    <property type="molecule type" value="Genomic_DNA"/>
</dbReference>
<sequence length="139" mass="14258">MTSNFNQYPFKNPLVLSIASLLMFSITGCDYPEGLLGDLPIDVTSGGLFNTPGAVVEPGVDAFQASSASPEGIAPDLAADLNGVSLPPNNITPDNPELSNGSDPNPGFPTEPVTIPEPAAALGLLALGVGSVIQREINR</sequence>
<feature type="region of interest" description="Disordered" evidence="1">
    <location>
        <begin position="78"/>
        <end position="114"/>
    </location>
</feature>
<reference evidence="2 3" key="1">
    <citation type="submission" date="2024-01" db="EMBL/GenBank/DDBJ databases">
        <title>Genomic insights into the taxonomy and metabolism of the cyanobacterium Pannus brasiliensis CCIBt3594.</title>
        <authorList>
            <person name="Machado M."/>
            <person name="Botero N.B."/>
            <person name="Andreote A.P.D."/>
            <person name="Feitosa A.M.T."/>
            <person name="Popin R."/>
            <person name="Sivonen K."/>
            <person name="Fiore M.F."/>
        </authorList>
    </citation>
    <scope>NUCLEOTIDE SEQUENCE [LARGE SCALE GENOMIC DNA]</scope>
    <source>
        <strain evidence="2 3">CCIBt3594</strain>
    </source>
</reference>
<gene>
    <name evidence="2" type="ORF">V0288_16930</name>
</gene>
<protein>
    <recommendedName>
        <fullName evidence="4">PEP-CTERM protein-sorting domain-containing protein</fullName>
    </recommendedName>
</protein>
<evidence type="ECO:0000256" key="1">
    <source>
        <dbReference type="SAM" id="MobiDB-lite"/>
    </source>
</evidence>
<comment type="caution">
    <text evidence="2">The sequence shown here is derived from an EMBL/GenBank/DDBJ whole genome shotgun (WGS) entry which is preliminary data.</text>
</comment>
<evidence type="ECO:0008006" key="4">
    <source>
        <dbReference type="Google" id="ProtNLM"/>
    </source>
</evidence>
<evidence type="ECO:0000313" key="2">
    <source>
        <dbReference type="EMBL" id="MEG3438814.1"/>
    </source>
</evidence>
<keyword evidence="3" id="KW-1185">Reference proteome</keyword>
<dbReference type="RefSeq" id="WP_332866296.1">
    <property type="nucleotide sequence ID" value="NZ_JBAFSM010000035.1"/>
</dbReference>